<name>A0ABQ0GI27_9PEZI</name>
<dbReference type="InterPro" id="IPR036673">
    <property type="entry name" value="Cyanovirin-N_sf"/>
</dbReference>
<sequence length="154" mass="16235">MRFGPLPFWLGFVLAAAAVENYGNFSLTCSGVTLDNSVLTASCCGLGGADEDTPAQSRLDLALCIGLDQVSGRLQWEVYGKYPNYCKNCTILNVAGEPDHLLSCSCIPLVGGRGPIQSTLNLDEGISNEMGRLRCEGGIGSITSGDSQKEGQLI</sequence>
<feature type="domain" description="Cyanovirin-N" evidence="2">
    <location>
        <begin position="24"/>
        <end position="135"/>
    </location>
</feature>
<accession>A0ABQ0GI27</accession>
<dbReference type="SUPFAM" id="SSF51322">
    <property type="entry name" value="Cyanovirin-N"/>
    <property type="match status" value="1"/>
</dbReference>
<proteinExistence type="predicted"/>
<evidence type="ECO:0000256" key="1">
    <source>
        <dbReference type="SAM" id="SignalP"/>
    </source>
</evidence>
<dbReference type="Pfam" id="PF08881">
    <property type="entry name" value="CVNH"/>
    <property type="match status" value="1"/>
</dbReference>
<dbReference type="Gene3D" id="2.30.60.10">
    <property type="entry name" value="Cyanovirin-N"/>
    <property type="match status" value="1"/>
</dbReference>
<evidence type="ECO:0000313" key="3">
    <source>
        <dbReference type="EMBL" id="GAB1317409.1"/>
    </source>
</evidence>
<feature type="signal peptide" evidence="1">
    <location>
        <begin position="1"/>
        <end position="18"/>
    </location>
</feature>
<gene>
    <name evidence="3" type="ORF">MFIFM68171_07619</name>
</gene>
<dbReference type="RefSeq" id="XP_070919140.1">
    <property type="nucleotide sequence ID" value="XM_071063039.1"/>
</dbReference>
<dbReference type="GeneID" id="98178362"/>
<evidence type="ECO:0000313" key="4">
    <source>
        <dbReference type="Proteomes" id="UP001628179"/>
    </source>
</evidence>
<evidence type="ECO:0000259" key="2">
    <source>
        <dbReference type="SMART" id="SM01111"/>
    </source>
</evidence>
<protein>
    <submittedName>
        <fullName evidence="3">Cyanovirin-N</fullName>
    </submittedName>
</protein>
<feature type="chain" id="PRO_5045829849" evidence="1">
    <location>
        <begin position="19"/>
        <end position="154"/>
    </location>
</feature>
<dbReference type="SMART" id="SM01111">
    <property type="entry name" value="CVNH"/>
    <property type="match status" value="1"/>
</dbReference>
<keyword evidence="1" id="KW-0732">Signal</keyword>
<dbReference type="EMBL" id="BAAFSV010000004">
    <property type="protein sequence ID" value="GAB1317409.1"/>
    <property type="molecule type" value="Genomic_DNA"/>
</dbReference>
<comment type="caution">
    <text evidence="3">The sequence shown here is derived from an EMBL/GenBank/DDBJ whole genome shotgun (WGS) entry which is preliminary data.</text>
</comment>
<reference evidence="3 4" key="1">
    <citation type="submission" date="2024-09" db="EMBL/GenBank/DDBJ databases">
        <title>Itraconazole resistance in Madurella fahalii resulting from another homologue of gene encoding cytochrome P450 14-alpha sterol demethylase (CYP51).</title>
        <authorList>
            <person name="Yoshioka I."/>
            <person name="Fahal A.H."/>
            <person name="Kaneko S."/>
            <person name="Yaguchi T."/>
        </authorList>
    </citation>
    <scope>NUCLEOTIDE SEQUENCE [LARGE SCALE GENOMIC DNA]</scope>
    <source>
        <strain evidence="3 4">IFM 68171</strain>
    </source>
</reference>
<organism evidence="3 4">
    <name type="scientific">Madurella fahalii</name>
    <dbReference type="NCBI Taxonomy" id="1157608"/>
    <lineage>
        <taxon>Eukaryota</taxon>
        <taxon>Fungi</taxon>
        <taxon>Dikarya</taxon>
        <taxon>Ascomycota</taxon>
        <taxon>Pezizomycotina</taxon>
        <taxon>Sordariomycetes</taxon>
        <taxon>Sordariomycetidae</taxon>
        <taxon>Sordariales</taxon>
        <taxon>Sordariales incertae sedis</taxon>
        <taxon>Madurella</taxon>
    </lineage>
</organism>
<dbReference type="Proteomes" id="UP001628179">
    <property type="component" value="Unassembled WGS sequence"/>
</dbReference>
<keyword evidence="4" id="KW-1185">Reference proteome</keyword>
<dbReference type="InterPro" id="IPR011058">
    <property type="entry name" value="Cyanovirin-N"/>
</dbReference>